<dbReference type="Pfam" id="PF04738">
    <property type="entry name" value="Lant_dehydr_N"/>
    <property type="match status" value="1"/>
</dbReference>
<dbReference type="EMBL" id="JACHGN010000008">
    <property type="protein sequence ID" value="MBB5134383.1"/>
    <property type="molecule type" value="Genomic_DNA"/>
</dbReference>
<gene>
    <name evidence="2" type="ORF">HNP84_004115</name>
</gene>
<evidence type="ECO:0000313" key="2">
    <source>
        <dbReference type="EMBL" id="MBB5134383.1"/>
    </source>
</evidence>
<dbReference type="AlphaFoldDB" id="A0A840P8Z0"/>
<evidence type="ECO:0000259" key="1">
    <source>
        <dbReference type="Pfam" id="PF04738"/>
    </source>
</evidence>
<organism evidence="2 3">
    <name type="scientific">Thermocatellispora tengchongensis</name>
    <dbReference type="NCBI Taxonomy" id="1073253"/>
    <lineage>
        <taxon>Bacteria</taxon>
        <taxon>Bacillati</taxon>
        <taxon>Actinomycetota</taxon>
        <taxon>Actinomycetes</taxon>
        <taxon>Streptosporangiales</taxon>
        <taxon>Streptosporangiaceae</taxon>
        <taxon>Thermocatellispora</taxon>
    </lineage>
</organism>
<protein>
    <recommendedName>
        <fullName evidence="1">Lantibiotic dehydratase N-terminal domain-containing protein</fullName>
    </recommendedName>
</protein>
<evidence type="ECO:0000313" key="3">
    <source>
        <dbReference type="Proteomes" id="UP000578449"/>
    </source>
</evidence>
<accession>A0A840P8Z0</accession>
<dbReference type="InterPro" id="IPR006827">
    <property type="entry name" value="Lant_deHydtase_N"/>
</dbReference>
<name>A0A840P8Z0_9ACTN</name>
<keyword evidence="3" id="KW-1185">Reference proteome</keyword>
<reference evidence="2 3" key="1">
    <citation type="submission" date="2020-08" db="EMBL/GenBank/DDBJ databases">
        <title>Genomic Encyclopedia of Type Strains, Phase IV (KMG-IV): sequencing the most valuable type-strain genomes for metagenomic binning, comparative biology and taxonomic classification.</title>
        <authorList>
            <person name="Goeker M."/>
        </authorList>
    </citation>
    <scope>NUCLEOTIDE SEQUENCE [LARGE SCALE GENOMIC DNA]</scope>
    <source>
        <strain evidence="2 3">DSM 45615</strain>
    </source>
</reference>
<comment type="caution">
    <text evidence="2">The sequence shown here is derived from an EMBL/GenBank/DDBJ whole genome shotgun (WGS) entry which is preliminary data.</text>
</comment>
<dbReference type="RefSeq" id="WP_221336494.1">
    <property type="nucleotide sequence ID" value="NZ_BAABIX010000007.1"/>
</dbReference>
<proteinExistence type="predicted"/>
<dbReference type="Proteomes" id="UP000578449">
    <property type="component" value="Unassembled WGS sequence"/>
</dbReference>
<sequence>MYPRLLLRRAGFPFELLYAVADGPAAGAAEVYRDRVRALEAVRGALLQEIPKAVVTAAAAGDRDRLRALSRCRRRVARRLPAAPADLDEPLPAAPADLGERLPVASADLGERLPGAPVDLGETASGDGTAALLARYAAAVRALERARCSLDAVLAEEAGTRAERVAGVLRDERVLDALLQLAPSFHREAERRLRVRARDDAKGRAFLRRAYLYVQRLAAKNETTGFFGPLVHGEVDPSAAGIALGPETPGGVLRAEAFVAFWAVCRLAERMAADPEVAARLPVTWVPACRREPVAGGDRGAITLPGGRRVALTHEQWRVVALIDGSREAGRLATESGVAPGEVDALVTRLRRAGAVRLAPEPPSAMPRPLDWLIARAERYAGGTHWPKSLRGLREAAARYCAAPDHRARAAALAELERVFSGLAGAQPRREGGKMYADRLVAFIDAEGDQSPVRVGGDVARRWEAALGPVLDAAAHYGELRRRAAAGLCAAVMRAAGAERMPYDELIRRLRGMIGGEEELPPWPGHGARPPAAGHGEPARRFAAALAELAERRRIGVESVLDPAELAALHPPAAGPCFAAPDLLLEARPGRDPRLVLGEMHPYVFAWGSQGLFSPDPEGLLAAFEEDLSPWGGRERLVTVIRRRRHKGLVAEWFPGRFVEITATATADGRRTVPITDLTVTLRDGEPVLSDAAGPVVLYAGEDQRPHLAAFAPPAAALPLIRTPGAALAPRVVVGDVVVQRARWWITPSDLGLPRYVSPRENAGRGGDAFAAAQRLRVTREVPRFVFAHVPGEPKPVGIDLDNPLAVEALVALVAGALVPVALSEMRPGPEGLWLRHGGRPTTSEFRLALRRVPA</sequence>
<feature type="domain" description="Lantibiotic dehydratase N-terminal" evidence="1">
    <location>
        <begin position="171"/>
        <end position="462"/>
    </location>
</feature>